<dbReference type="InterPro" id="IPR018371">
    <property type="entry name" value="Chitin-binding_1_CS"/>
</dbReference>
<feature type="disulfide bond" evidence="2">
    <location>
        <begin position="144"/>
        <end position="148"/>
    </location>
</feature>
<evidence type="ECO:0000259" key="5">
    <source>
        <dbReference type="PROSITE" id="PS51910"/>
    </source>
</evidence>
<feature type="domain" description="Chitin-binding type-1" evidence="4">
    <location>
        <begin position="107"/>
        <end position="150"/>
    </location>
</feature>
<dbReference type="Gene3D" id="3.30.60.10">
    <property type="entry name" value="Endochitinase-like"/>
    <property type="match status" value="1"/>
</dbReference>
<protein>
    <recommendedName>
        <fullName evidence="8">Chitinase</fullName>
    </recommendedName>
</protein>
<dbReference type="Gene3D" id="3.10.50.10">
    <property type="match status" value="1"/>
</dbReference>
<dbReference type="PROSITE" id="PS00026">
    <property type="entry name" value="CHIT_BIND_I_1"/>
    <property type="match status" value="1"/>
</dbReference>
<dbReference type="PROSITE" id="PS50941">
    <property type="entry name" value="CHIT_BIND_I_2"/>
    <property type="match status" value="1"/>
</dbReference>
<dbReference type="InterPro" id="IPR036861">
    <property type="entry name" value="Endochitinase-like_sf"/>
</dbReference>
<dbReference type="InterPro" id="IPR011583">
    <property type="entry name" value="Chitinase_II/V-like_cat"/>
</dbReference>
<dbReference type="Pfam" id="PF00704">
    <property type="entry name" value="Glyco_hydro_18"/>
    <property type="match status" value="1"/>
</dbReference>
<dbReference type="InterPro" id="IPR029070">
    <property type="entry name" value="Chitinase_insertion_sf"/>
</dbReference>
<evidence type="ECO:0000259" key="4">
    <source>
        <dbReference type="PROSITE" id="PS50941"/>
    </source>
</evidence>
<keyword evidence="7" id="KW-1185">Reference proteome</keyword>
<dbReference type="Pfam" id="PF00187">
    <property type="entry name" value="Chitin_bind_1"/>
    <property type="match status" value="1"/>
</dbReference>
<keyword evidence="1 2" id="KW-0147">Chitin-binding</keyword>
<feature type="region of interest" description="Disordered" evidence="3">
    <location>
        <begin position="715"/>
        <end position="745"/>
    </location>
</feature>
<reference evidence="6" key="1">
    <citation type="submission" date="2023-03" db="EMBL/GenBank/DDBJ databases">
        <title>Massive genome expansion in bonnet fungi (Mycena s.s.) driven by repeated elements and novel gene families across ecological guilds.</title>
        <authorList>
            <consortium name="Lawrence Berkeley National Laboratory"/>
            <person name="Harder C.B."/>
            <person name="Miyauchi S."/>
            <person name="Viragh M."/>
            <person name="Kuo A."/>
            <person name="Thoen E."/>
            <person name="Andreopoulos B."/>
            <person name="Lu D."/>
            <person name="Skrede I."/>
            <person name="Drula E."/>
            <person name="Henrissat B."/>
            <person name="Morin E."/>
            <person name="Kohler A."/>
            <person name="Barry K."/>
            <person name="LaButti K."/>
            <person name="Morin E."/>
            <person name="Salamov A."/>
            <person name="Lipzen A."/>
            <person name="Mereny Z."/>
            <person name="Hegedus B."/>
            <person name="Baldrian P."/>
            <person name="Stursova M."/>
            <person name="Weitz H."/>
            <person name="Taylor A."/>
            <person name="Grigoriev I.V."/>
            <person name="Nagy L.G."/>
            <person name="Martin F."/>
            <person name="Kauserud H."/>
        </authorList>
    </citation>
    <scope>NUCLEOTIDE SEQUENCE</scope>
    <source>
        <strain evidence="6">CBHHK067</strain>
    </source>
</reference>
<evidence type="ECO:0000256" key="2">
    <source>
        <dbReference type="PROSITE-ProRule" id="PRU00261"/>
    </source>
</evidence>
<dbReference type="Gene3D" id="3.20.20.80">
    <property type="entry name" value="Glycosidases"/>
    <property type="match status" value="1"/>
</dbReference>
<evidence type="ECO:0000313" key="7">
    <source>
        <dbReference type="Proteomes" id="UP001221757"/>
    </source>
</evidence>
<dbReference type="PROSITE" id="PS51910">
    <property type="entry name" value="GH18_2"/>
    <property type="match status" value="1"/>
</dbReference>
<dbReference type="CDD" id="cd00035">
    <property type="entry name" value="ChtBD1"/>
    <property type="match status" value="1"/>
</dbReference>
<dbReference type="SMART" id="SM00270">
    <property type="entry name" value="ChtBD1"/>
    <property type="match status" value="2"/>
</dbReference>
<proteinExistence type="predicted"/>
<dbReference type="SUPFAM" id="SSF51445">
    <property type="entry name" value="(Trans)glycosidases"/>
    <property type="match status" value="1"/>
</dbReference>
<dbReference type="PANTHER" id="PTHR11177">
    <property type="entry name" value="CHITINASE"/>
    <property type="match status" value="1"/>
</dbReference>
<evidence type="ECO:0000256" key="3">
    <source>
        <dbReference type="SAM" id="MobiDB-lite"/>
    </source>
</evidence>
<comment type="caution">
    <text evidence="6">The sequence shown here is derived from an EMBL/GenBank/DDBJ whole genome shotgun (WGS) entry which is preliminary data.</text>
</comment>
<dbReference type="InterPro" id="IPR001223">
    <property type="entry name" value="Glyco_hydro18_cat"/>
</dbReference>
<sequence length="1620" mass="175929">MSNRRALSTPIRLLQYALGASLAFAHLQFFFTTTVFILSLSSSIAPVAGQVGPPTNATNLPIGTCLPDVPCANGACCNGNTGLCGFGDTFCTEVSKGGNCTSNCDALAECGDGSAPGQDKCPLNVCCSKFGFCGTTDDFCTNGCQSNCGQPTVPSCGVDEQTALQRRIGYYEGWANSRKCSSFSPQQIDGSTLTHVNFAFGLISSSFKIVEMTAGDSKLWSETTELKKGFPGLKVFLSIGGWTFNDPPTQSRFSDVASSAGNRATFVESCLDVMQTHEQGIDIDWEYPVADDRGGKPEDKANYVALMKLLHTSFKENNYGLSFTAPSSFWYLQNFDLPGMMENVDWVNLMSYDLHGTWDRNDTWIGPVVAAHTNLTEIDEALKLSGGQASSPHKLLSAWASMGGVSRWTQRRATRLDVSGRATILNGADANVVFDADAAVEMLTFGDNQWVSYDDEKTFKIKLNYANERCLGGTMIWSVDQDDSFDYAALKALYPSIADVNSGTHQGGDTCFTASAGAVSCGPGFSIVETAKDADGSKHPVCCPTGDMPTSCTWRGDGKRPCSPSCNDDEVLIATETCDSGGAKGLCCKTTINALENCQVGDCMDPDAVQFACLIEFPYLLTYDAGEPKSYCKGNKVRPICCQEQPEGQLALIGDKKGDGDTACSGGKKRAYCCDAAGDSYSPVPWKDLFDTTDPSGEIDSLDGDAMTLNAEFDQDQDSGAGQFDSDDDDVGAGTTSDMPEDENENDEAFGEVFIDSPNANAVSSLDIHANWVITSCDARSDQPQVALAYCTKPGDPACSHVFIGGAENTIVQMPKSCGLGPYARVAALAPHANQSILYAHSDHQQRKRADEPVYELHFDYNFAVIPDDNGPVYMRADVTDMPDYWDTVVDSPPERREWRQKRGLPVGKPSVQKRWWGAFTKWLDKLNTVDSDNSVSRNFHWRDKWNIFHAETSCPGPPAYEASLDVTLKGKAKFDSRYGFYLQATIVPPTVKAAYLYVKADAAASATLTVEGMAKVSYDSSVVTFAQFGFPGLYYPGLLTIGPSLEINGYISGELSVQGTLDTSITYTMPSFNFALGKTSNDIGSTIQPSSKSQGFNMKAGYNVDMGGDIAIHIVPQVQFGVQILGGKLIDAEAFVRADMYAGLGINGSVSNTIAPKFCWDLYYGLDVQGGITGTLVYWDTGPHIWSFFSEKYSFYSTCFQSVSQPTTIQGRDEHLWHASAGVILDFDDAVLPSPYIDGAWLEHINNTEKNIILPRTGSGLSKRVDSTVPPLPGTCDCAAINDQINTQGEGTQCDPNDEVFDTWDEFNRRSFDDESEFSNSTDTGTRLRRSLLPRDTKSVEDVCSNPIVAAAYNLAAQNVFYDYANPTSAVGDASMTGLTARAPGSNSDSYGREHIYELQTIADFIKEFEEDDDLRSLWDVAGQNVNFCTWVGNNIIANQVIVDLVNCLPRNQDRKYMPWLNSARVATIRSVAATLAYMNIPAVRQEYISESNCVKRAWTSWLVQYRTQPGVPPVAATMNIGAIYQTWIKGVVGEFQGVLEDSIDNLQDWWKGLVTVPVTTPPTAPEDVPVPVVFNYNQLTCSGTPTANQQITLSQLMNGGITPVMNANTLTNTLITSL</sequence>
<dbReference type="InterPro" id="IPR001002">
    <property type="entry name" value="Chitin-bd_1"/>
</dbReference>
<dbReference type="GO" id="GO:0008061">
    <property type="term" value="F:chitin binding"/>
    <property type="evidence" value="ECO:0007669"/>
    <property type="project" value="UniProtKB-UniRule"/>
</dbReference>
<dbReference type="SMART" id="SM00636">
    <property type="entry name" value="Glyco_18"/>
    <property type="match status" value="1"/>
</dbReference>
<gene>
    <name evidence="6" type="ORF">B0H17DRAFT_1144573</name>
</gene>
<dbReference type="SUPFAM" id="SSF57016">
    <property type="entry name" value="Plant lectins/antimicrobial peptides"/>
    <property type="match status" value="1"/>
</dbReference>
<feature type="disulfide bond" evidence="2">
    <location>
        <begin position="121"/>
        <end position="133"/>
    </location>
</feature>
<dbReference type="EMBL" id="JARKIE010000247">
    <property type="protein sequence ID" value="KAJ7661764.1"/>
    <property type="molecule type" value="Genomic_DNA"/>
</dbReference>
<dbReference type="Proteomes" id="UP001221757">
    <property type="component" value="Unassembled WGS sequence"/>
</dbReference>
<feature type="disulfide bond" evidence="2">
    <location>
        <begin position="126"/>
        <end position="140"/>
    </location>
</feature>
<organism evidence="6 7">
    <name type="scientific">Mycena rosella</name>
    <name type="common">Pink bonnet</name>
    <name type="synonym">Agaricus rosellus</name>
    <dbReference type="NCBI Taxonomy" id="1033263"/>
    <lineage>
        <taxon>Eukaryota</taxon>
        <taxon>Fungi</taxon>
        <taxon>Dikarya</taxon>
        <taxon>Basidiomycota</taxon>
        <taxon>Agaricomycotina</taxon>
        <taxon>Agaricomycetes</taxon>
        <taxon>Agaricomycetidae</taxon>
        <taxon>Agaricales</taxon>
        <taxon>Marasmiineae</taxon>
        <taxon>Mycenaceae</taxon>
        <taxon>Mycena</taxon>
    </lineage>
</organism>
<dbReference type="InterPro" id="IPR050314">
    <property type="entry name" value="Glycosyl_Hydrlase_18"/>
</dbReference>
<dbReference type="PANTHER" id="PTHR11177:SF397">
    <property type="entry name" value="CHITINASE"/>
    <property type="match status" value="1"/>
</dbReference>
<evidence type="ECO:0008006" key="8">
    <source>
        <dbReference type="Google" id="ProtNLM"/>
    </source>
</evidence>
<evidence type="ECO:0000313" key="6">
    <source>
        <dbReference type="EMBL" id="KAJ7661764.1"/>
    </source>
</evidence>
<keyword evidence="2" id="KW-1015">Disulfide bond</keyword>
<comment type="caution">
    <text evidence="2">Lacks conserved residue(s) required for the propagation of feature annotation.</text>
</comment>
<accession>A0AAD7CWJ1</accession>
<dbReference type="InterPro" id="IPR017853">
    <property type="entry name" value="GH"/>
</dbReference>
<feature type="domain" description="GH18" evidence="5">
    <location>
        <begin position="165"/>
        <end position="496"/>
    </location>
</feature>
<evidence type="ECO:0000256" key="1">
    <source>
        <dbReference type="ARBA" id="ARBA00022669"/>
    </source>
</evidence>
<dbReference type="GO" id="GO:0005975">
    <property type="term" value="P:carbohydrate metabolic process"/>
    <property type="evidence" value="ECO:0007669"/>
    <property type="project" value="InterPro"/>
</dbReference>
<name>A0AAD7CWJ1_MYCRO</name>